<name>A7H0S3_CAMC5</name>
<dbReference type="Proteomes" id="UP000006380">
    <property type="component" value="Chromosome"/>
</dbReference>
<accession>A7H0S3</accession>
<evidence type="ECO:0000313" key="3">
    <source>
        <dbReference type="Proteomes" id="UP000006380"/>
    </source>
</evidence>
<keyword evidence="3" id="KW-1185">Reference proteome</keyword>
<feature type="signal peptide" evidence="1">
    <location>
        <begin position="1"/>
        <end position="16"/>
    </location>
</feature>
<evidence type="ECO:0008006" key="4">
    <source>
        <dbReference type="Google" id="ProtNLM"/>
    </source>
</evidence>
<dbReference type="AlphaFoldDB" id="A7H0S3"/>
<protein>
    <recommendedName>
        <fullName evidence="4">Nitrate reductase accessory protein</fullName>
    </recommendedName>
</protein>
<feature type="chain" id="PRO_5002706991" description="Nitrate reductase accessory protein" evidence="1">
    <location>
        <begin position="17"/>
        <end position="281"/>
    </location>
</feature>
<dbReference type="KEGG" id="ccv:CCV52592_0011"/>
<dbReference type="OrthoDB" id="7675395at2"/>
<gene>
    <name evidence="2" type="ORF">CCV52592_0011</name>
</gene>
<evidence type="ECO:0000313" key="2">
    <source>
        <dbReference type="EMBL" id="EAU00326.1"/>
    </source>
</evidence>
<dbReference type="RefSeq" id="WP_011992786.1">
    <property type="nucleotide sequence ID" value="NC_009715.2"/>
</dbReference>
<evidence type="ECO:0000256" key="1">
    <source>
        <dbReference type="SAM" id="SignalP"/>
    </source>
</evidence>
<sequence length="281" mass="31123">MKIFLFLSLLFTIVFARVQGCDYDAKLAQVALLDDGLVKILNIDTQKIIKNIRSKDKITCLAYDKAALYVGLSSGEVIKFDPVLGQRSIFSLADTKARGEISLMKILNDKIYALIGQNTLIVYDMSSKKLIKKNFPQIYRISVLLPLDSELVMTSYDGTVYSLKPENLEATRLLDLGFVPTSACILKGSQDVVFGLFDGEVVSLKSGLRAKVAETKICALACLDSEIYAGGGDGKIYKLDRNFKILSVQKVHTDELRGIFTDKDFILSVAFDGDVKYKKAD</sequence>
<organism evidence="2 3">
    <name type="scientific">Campylobacter curvus (strain 525.92)</name>
    <dbReference type="NCBI Taxonomy" id="360105"/>
    <lineage>
        <taxon>Bacteria</taxon>
        <taxon>Pseudomonadati</taxon>
        <taxon>Campylobacterota</taxon>
        <taxon>Epsilonproteobacteria</taxon>
        <taxon>Campylobacterales</taxon>
        <taxon>Campylobacteraceae</taxon>
        <taxon>Campylobacter</taxon>
    </lineage>
</organism>
<dbReference type="EMBL" id="CP000767">
    <property type="protein sequence ID" value="EAU00326.1"/>
    <property type="molecule type" value="Genomic_DNA"/>
</dbReference>
<reference evidence="2" key="1">
    <citation type="submission" date="2016-07" db="EMBL/GenBank/DDBJ databases">
        <title>Comparative genomics of the Campylobacter concisus group.</title>
        <authorList>
            <person name="Miller W.G."/>
            <person name="Yee E."/>
            <person name="Chapman M.H."/>
            <person name="Huynh S."/>
            <person name="Bono J.L."/>
            <person name="On S.L.W."/>
            <person name="StLeger J."/>
            <person name="Foster G."/>
            <person name="Parker C.T."/>
        </authorList>
    </citation>
    <scope>NUCLEOTIDE SEQUENCE</scope>
    <source>
        <strain evidence="2">525.92</strain>
    </source>
</reference>
<keyword evidence="1" id="KW-0732">Signal</keyword>
<dbReference type="Gene3D" id="2.130.10.10">
    <property type="entry name" value="YVTN repeat-like/Quinoprotein amine dehydrogenase"/>
    <property type="match status" value="1"/>
</dbReference>
<dbReference type="SUPFAM" id="SSF50978">
    <property type="entry name" value="WD40 repeat-like"/>
    <property type="match status" value="1"/>
</dbReference>
<proteinExistence type="predicted"/>
<dbReference type="InterPro" id="IPR036322">
    <property type="entry name" value="WD40_repeat_dom_sf"/>
</dbReference>
<dbReference type="InterPro" id="IPR015943">
    <property type="entry name" value="WD40/YVTN_repeat-like_dom_sf"/>
</dbReference>
<dbReference type="HOGENOM" id="CLU_989304_0_0_7"/>